<dbReference type="Proteomes" id="UP000243205">
    <property type="component" value="Unassembled WGS sequence"/>
</dbReference>
<name>A0A1G7D332_9BACT</name>
<dbReference type="PANTHER" id="PTHR37477">
    <property type="entry name" value="COBALT-PRECORRIN-5A HYDROLASE"/>
    <property type="match status" value="1"/>
</dbReference>
<dbReference type="Pfam" id="PF11760">
    <property type="entry name" value="CbiG_N"/>
    <property type="match status" value="1"/>
</dbReference>
<dbReference type="OrthoDB" id="9781023at2"/>
<dbReference type="PANTHER" id="PTHR37477:SF1">
    <property type="entry name" value="COBALT-PRECORRIN-5A HYDROLASE"/>
    <property type="match status" value="1"/>
</dbReference>
<dbReference type="RefSeq" id="WP_092079177.1">
    <property type="nucleotide sequence ID" value="NZ_FNAQ01000012.1"/>
</dbReference>
<dbReference type="InterPro" id="IPR052553">
    <property type="entry name" value="CbiG_hydrolase"/>
</dbReference>
<dbReference type="EMBL" id="FNAQ01000012">
    <property type="protein sequence ID" value="SDE45939.1"/>
    <property type="molecule type" value="Genomic_DNA"/>
</dbReference>
<dbReference type="SUPFAM" id="SSF159664">
    <property type="entry name" value="CobE/GbiG C-terminal domain-like"/>
    <property type="match status" value="1"/>
</dbReference>
<dbReference type="InterPro" id="IPR036518">
    <property type="entry name" value="CobE/GbiG_C_sf"/>
</dbReference>
<dbReference type="InterPro" id="IPR021744">
    <property type="entry name" value="CbiG_N"/>
</dbReference>
<evidence type="ECO:0000259" key="1">
    <source>
        <dbReference type="Pfam" id="PF01890"/>
    </source>
</evidence>
<keyword evidence="3" id="KW-0378">Hydrolase</keyword>
<dbReference type="GO" id="GO:0016787">
    <property type="term" value="F:hydrolase activity"/>
    <property type="evidence" value="ECO:0007669"/>
    <property type="project" value="UniProtKB-KW"/>
</dbReference>
<dbReference type="AlphaFoldDB" id="A0A1G7D332"/>
<proteinExistence type="predicted"/>
<dbReference type="InterPro" id="IPR038029">
    <property type="entry name" value="GbiG_N_sf"/>
</dbReference>
<dbReference type="SUPFAM" id="SSF159672">
    <property type="entry name" value="CbiG N-terminal domain-like"/>
    <property type="match status" value="1"/>
</dbReference>
<dbReference type="Gene3D" id="3.30.420.180">
    <property type="entry name" value="CobE/GbiG C-terminal domain"/>
    <property type="match status" value="1"/>
</dbReference>
<organism evidence="3 4">
    <name type="scientific">Desulfuromonas thiophila</name>
    <dbReference type="NCBI Taxonomy" id="57664"/>
    <lineage>
        <taxon>Bacteria</taxon>
        <taxon>Pseudomonadati</taxon>
        <taxon>Thermodesulfobacteriota</taxon>
        <taxon>Desulfuromonadia</taxon>
        <taxon>Desulfuromonadales</taxon>
        <taxon>Desulfuromonadaceae</taxon>
        <taxon>Desulfuromonas</taxon>
    </lineage>
</organism>
<dbReference type="Gene3D" id="3.40.50.11220">
    <property type="match status" value="1"/>
</dbReference>
<evidence type="ECO:0000313" key="4">
    <source>
        <dbReference type="Proteomes" id="UP000243205"/>
    </source>
</evidence>
<feature type="domain" description="CobE/GbiG C-terminal" evidence="1">
    <location>
        <begin position="133"/>
        <end position="251"/>
    </location>
</feature>
<reference evidence="4" key="1">
    <citation type="submission" date="2016-10" db="EMBL/GenBank/DDBJ databases">
        <authorList>
            <person name="Varghese N."/>
            <person name="Submissions S."/>
        </authorList>
    </citation>
    <scope>NUCLEOTIDE SEQUENCE [LARGE SCALE GENOMIC DNA]</scope>
    <source>
        <strain evidence="4">DSM 8987</strain>
    </source>
</reference>
<dbReference type="STRING" id="57664.SAMN05661003_1123"/>
<evidence type="ECO:0000259" key="2">
    <source>
        <dbReference type="Pfam" id="PF11760"/>
    </source>
</evidence>
<dbReference type="Pfam" id="PF01890">
    <property type="entry name" value="CbiG_C"/>
    <property type="match status" value="1"/>
</dbReference>
<keyword evidence="4" id="KW-1185">Reference proteome</keyword>
<evidence type="ECO:0000313" key="3">
    <source>
        <dbReference type="EMBL" id="SDE45939.1"/>
    </source>
</evidence>
<gene>
    <name evidence="3" type="ORF">SAMN05661003_1123</name>
</gene>
<dbReference type="GO" id="GO:0009236">
    <property type="term" value="P:cobalamin biosynthetic process"/>
    <property type="evidence" value="ECO:0007669"/>
    <property type="project" value="InterPro"/>
</dbReference>
<accession>A0A1G7D332</accession>
<protein>
    <submittedName>
        <fullName evidence="3">Cobalt-precorrin 5A hydrolase</fullName>
    </submittedName>
</protein>
<sequence length="259" mass="27061">MTTAVITFSPQGLKVMQRIASHMAVDQYLHQAIAAPPGVTPFERVVALTGEIFSRYEGLVYVAPCGVVVRAIAPLVDSKLRDPAVVCLDVGARHAMSVLSGHEGGANDLAIAVANITGAEPVISTTTEAVKDLIVGIGCRKGKSAADIVTAVTTALAGLELPLERVRLLATADVKAQEAGLLEAAAQLNIPLRVIDSDLIRHSTRPFGHSEFVASHVQLPAVSEPAALLAGRRTSLLLQKTAFNGITVAIARENCPSLA</sequence>
<dbReference type="InterPro" id="IPR002750">
    <property type="entry name" value="CobE/GbiG_C"/>
</dbReference>
<feature type="domain" description="Cobalamin synthesis G N-terminal" evidence="2">
    <location>
        <begin position="49"/>
        <end position="128"/>
    </location>
</feature>